<feature type="signal peptide" evidence="1">
    <location>
        <begin position="1"/>
        <end position="25"/>
    </location>
</feature>
<evidence type="ECO:0000256" key="1">
    <source>
        <dbReference type="SAM" id="SignalP"/>
    </source>
</evidence>
<protein>
    <submittedName>
        <fullName evidence="4">MCE family protein</fullName>
    </submittedName>
</protein>
<dbReference type="PANTHER" id="PTHR33371">
    <property type="entry name" value="INTERMEMBRANE PHOSPHOLIPID TRANSPORT SYSTEM BINDING PROTEIN MLAD-RELATED"/>
    <property type="match status" value="1"/>
</dbReference>
<gene>
    <name evidence="4" type="ORF">AABD04_21515</name>
</gene>
<dbReference type="InterPro" id="IPR003399">
    <property type="entry name" value="Mce/MlaD"/>
</dbReference>
<dbReference type="Proteomes" id="UP001456513">
    <property type="component" value="Unassembled WGS sequence"/>
</dbReference>
<proteinExistence type="predicted"/>
<evidence type="ECO:0000259" key="3">
    <source>
        <dbReference type="Pfam" id="PF11887"/>
    </source>
</evidence>
<dbReference type="InterPro" id="IPR052336">
    <property type="entry name" value="MlaD_Phospholipid_Transporter"/>
</dbReference>
<comment type="caution">
    <text evidence="4">The sequence shown here is derived from an EMBL/GenBank/DDBJ whole genome shotgun (WGS) entry which is preliminary data.</text>
</comment>
<name>A0ABU9D1E8_9NOCA</name>
<feature type="domain" description="Mce/MlaD" evidence="2">
    <location>
        <begin position="41"/>
        <end position="116"/>
    </location>
</feature>
<dbReference type="PANTHER" id="PTHR33371:SF15">
    <property type="entry name" value="LIPOPROTEIN LPRN"/>
    <property type="match status" value="1"/>
</dbReference>
<evidence type="ECO:0000313" key="5">
    <source>
        <dbReference type="Proteomes" id="UP001456513"/>
    </source>
</evidence>
<reference evidence="4 5" key="1">
    <citation type="submission" date="2024-03" db="EMBL/GenBank/DDBJ databases">
        <title>Rhodococcus navarretei sp. nov. and Pseudarthrobacter quantumdoti sp. nov., two new species with the ability to biosynthesize Quantum Dots isolated from soil samples at Union Glacier, Antarctica.</title>
        <authorList>
            <person name="Vargas M."/>
        </authorList>
    </citation>
    <scope>NUCLEOTIDE SEQUENCE [LARGE SCALE GENOMIC DNA]</scope>
    <source>
        <strain evidence="4 5">EXRC-4A-4</strain>
    </source>
</reference>
<evidence type="ECO:0000259" key="2">
    <source>
        <dbReference type="Pfam" id="PF02470"/>
    </source>
</evidence>
<dbReference type="RefSeq" id="WP_341442388.1">
    <property type="nucleotide sequence ID" value="NZ_JBBPCN010000001.1"/>
</dbReference>
<dbReference type="InterPro" id="IPR024516">
    <property type="entry name" value="Mce_C"/>
</dbReference>
<evidence type="ECO:0000313" key="4">
    <source>
        <dbReference type="EMBL" id="MEK8073429.1"/>
    </source>
</evidence>
<accession>A0ABU9D1E8</accession>
<keyword evidence="5" id="KW-1185">Reference proteome</keyword>
<dbReference type="Pfam" id="PF02470">
    <property type="entry name" value="MlaD"/>
    <property type="match status" value="1"/>
</dbReference>
<feature type="chain" id="PRO_5045058826" evidence="1">
    <location>
        <begin position="26"/>
        <end position="342"/>
    </location>
</feature>
<keyword evidence="1" id="KW-0732">Signal</keyword>
<feature type="domain" description="Mammalian cell entry C-terminal" evidence="3">
    <location>
        <begin position="121"/>
        <end position="301"/>
    </location>
</feature>
<sequence>MSTGLRTLTAAVAAAMLVLCTTACGVSLQALSPIAHENTSTYPVTMRFTDVSLLPLGGEVRIGQAVIGYVRALEVDNAIAVARTELHTDVALKVGSTARIELSSPISDAFIEITPGADTAAQTLAGGDTIDTDRTGRGPDVEKLLLSIGSLVGGAGLGQLGTILEETDAALNGRGEVTRGLLVRLNSALSVVAAHRDSIGRAIDGLGQFAATMAQENTDLRLSLTEMDEGLSLLSDQRGSFAELVPRIEHLSASTRAVIDTSEGELVDIASHLGPIADQLTAFRDDVEGLDQRLERTAELLSAASPGDYLNTDLNADLAEIIGGPVQDLVPPPAPPAQEMPR</sequence>
<dbReference type="Pfam" id="PF11887">
    <property type="entry name" value="Mce4_CUP1"/>
    <property type="match status" value="1"/>
</dbReference>
<organism evidence="4 5">
    <name type="scientific">Rhodococcus navarretei</name>
    <dbReference type="NCBI Taxonomy" id="3128981"/>
    <lineage>
        <taxon>Bacteria</taxon>
        <taxon>Bacillati</taxon>
        <taxon>Actinomycetota</taxon>
        <taxon>Actinomycetes</taxon>
        <taxon>Mycobacteriales</taxon>
        <taxon>Nocardiaceae</taxon>
        <taxon>Rhodococcus</taxon>
    </lineage>
</organism>
<dbReference type="EMBL" id="JBBPCN010000001">
    <property type="protein sequence ID" value="MEK8073429.1"/>
    <property type="molecule type" value="Genomic_DNA"/>
</dbReference>